<evidence type="ECO:0000256" key="4">
    <source>
        <dbReference type="ARBA" id="ARBA00012950"/>
    </source>
</evidence>
<comment type="similarity">
    <text evidence="3">Belongs to the acetyltransferase family. NAA40 subfamily.</text>
</comment>
<feature type="compositionally biased region" description="Polar residues" evidence="12">
    <location>
        <begin position="343"/>
        <end position="364"/>
    </location>
</feature>
<dbReference type="PROSITE" id="PS51186">
    <property type="entry name" value="GNAT"/>
    <property type="match status" value="1"/>
</dbReference>
<dbReference type="GO" id="GO:0043998">
    <property type="term" value="F:histone H2A acetyltransferase activity"/>
    <property type="evidence" value="ECO:0007669"/>
    <property type="project" value="InterPro"/>
</dbReference>
<keyword evidence="6" id="KW-0963">Cytoplasm</keyword>
<dbReference type="HOGENOM" id="CLU_671417_0_0_1"/>
<comment type="catalytic activity">
    <reaction evidence="10">
        <text>N-terminal L-seryl-[histone H2A] + acetyl-CoA = N-terminal N(alpha)-acetyl-L-seryl-[histone H2A] + CoA + H(+)</text>
        <dbReference type="Rhea" id="RHEA:50600"/>
        <dbReference type="Rhea" id="RHEA-COMP:12742"/>
        <dbReference type="Rhea" id="RHEA-COMP:12744"/>
        <dbReference type="ChEBI" id="CHEBI:15378"/>
        <dbReference type="ChEBI" id="CHEBI:57287"/>
        <dbReference type="ChEBI" id="CHEBI:57288"/>
        <dbReference type="ChEBI" id="CHEBI:64738"/>
        <dbReference type="ChEBI" id="CHEBI:83690"/>
        <dbReference type="EC" id="2.3.1.257"/>
    </reaction>
</comment>
<feature type="region of interest" description="Disordered" evidence="12">
    <location>
        <begin position="334"/>
        <end position="410"/>
    </location>
</feature>
<keyword evidence="15" id="KW-1185">Reference proteome</keyword>
<dbReference type="InterPro" id="IPR039949">
    <property type="entry name" value="NAA40"/>
</dbReference>
<dbReference type="Gene3D" id="3.40.630.30">
    <property type="match status" value="1"/>
</dbReference>
<dbReference type="GO" id="GO:0005737">
    <property type="term" value="C:cytoplasm"/>
    <property type="evidence" value="ECO:0007669"/>
    <property type="project" value="UniProtKB-SubCell"/>
</dbReference>
<reference evidence="14" key="2">
    <citation type="submission" date="2015-02" db="UniProtKB">
        <authorList>
            <consortium name="EnsemblMetazoa"/>
        </authorList>
    </citation>
    <scope>IDENTIFICATION</scope>
</reference>
<dbReference type="STRING" id="126957.T1IYE8"/>
<evidence type="ECO:0000256" key="12">
    <source>
        <dbReference type="SAM" id="MobiDB-lite"/>
    </source>
</evidence>
<accession>T1IYE8</accession>
<evidence type="ECO:0000256" key="7">
    <source>
        <dbReference type="ARBA" id="ARBA00022679"/>
    </source>
</evidence>
<comment type="catalytic activity">
    <reaction evidence="11">
        <text>N-terminal L-seryl-[histone H4] + acetyl-CoA = N-terminal N(alpha)-acetyl-L-seryl-[histone H4] + CoA + H(+)</text>
        <dbReference type="Rhea" id="RHEA:50596"/>
        <dbReference type="Rhea" id="RHEA-COMP:12740"/>
        <dbReference type="Rhea" id="RHEA-COMP:12743"/>
        <dbReference type="ChEBI" id="CHEBI:15378"/>
        <dbReference type="ChEBI" id="CHEBI:57287"/>
        <dbReference type="ChEBI" id="CHEBI:57288"/>
        <dbReference type="ChEBI" id="CHEBI:64738"/>
        <dbReference type="ChEBI" id="CHEBI:83690"/>
        <dbReference type="EC" id="2.3.1.257"/>
    </reaction>
</comment>
<proteinExistence type="inferred from homology"/>
<evidence type="ECO:0000259" key="13">
    <source>
        <dbReference type="PROSITE" id="PS51186"/>
    </source>
</evidence>
<evidence type="ECO:0000256" key="11">
    <source>
        <dbReference type="ARBA" id="ARBA00049524"/>
    </source>
</evidence>
<dbReference type="Proteomes" id="UP000014500">
    <property type="component" value="Unassembled WGS sequence"/>
</dbReference>
<feature type="domain" description="N-acetyltransferase" evidence="13">
    <location>
        <begin position="103"/>
        <end position="249"/>
    </location>
</feature>
<feature type="compositionally biased region" description="Basic and acidic residues" evidence="12">
    <location>
        <begin position="400"/>
        <end position="410"/>
    </location>
</feature>
<dbReference type="EC" id="2.3.1.257" evidence="4"/>
<evidence type="ECO:0000313" key="15">
    <source>
        <dbReference type="Proteomes" id="UP000014500"/>
    </source>
</evidence>
<name>T1IYE8_STRMM</name>
<evidence type="ECO:0000256" key="8">
    <source>
        <dbReference type="ARBA" id="ARBA00023242"/>
    </source>
</evidence>
<feature type="compositionally biased region" description="Basic and acidic residues" evidence="12">
    <location>
        <begin position="366"/>
        <end position="390"/>
    </location>
</feature>
<dbReference type="GO" id="GO:0005634">
    <property type="term" value="C:nucleus"/>
    <property type="evidence" value="ECO:0007669"/>
    <property type="project" value="UniProtKB-SubCell"/>
</dbReference>
<dbReference type="PANTHER" id="PTHR20531">
    <property type="entry name" value="N-ALPHA-ACETYLTRANSFERASE 40"/>
    <property type="match status" value="1"/>
</dbReference>
<organism evidence="14 15">
    <name type="scientific">Strigamia maritima</name>
    <name type="common">European centipede</name>
    <name type="synonym">Geophilus maritimus</name>
    <dbReference type="NCBI Taxonomy" id="126957"/>
    <lineage>
        <taxon>Eukaryota</taxon>
        <taxon>Metazoa</taxon>
        <taxon>Ecdysozoa</taxon>
        <taxon>Arthropoda</taxon>
        <taxon>Myriapoda</taxon>
        <taxon>Chilopoda</taxon>
        <taxon>Pleurostigmophora</taxon>
        <taxon>Geophilomorpha</taxon>
        <taxon>Linotaeniidae</taxon>
        <taxon>Strigamia</taxon>
    </lineage>
</organism>
<reference evidence="15" key="1">
    <citation type="submission" date="2011-05" db="EMBL/GenBank/DDBJ databases">
        <authorList>
            <person name="Richards S.R."/>
            <person name="Qu J."/>
            <person name="Jiang H."/>
            <person name="Jhangiani S.N."/>
            <person name="Agravi P."/>
            <person name="Goodspeed R."/>
            <person name="Gross S."/>
            <person name="Mandapat C."/>
            <person name="Jackson L."/>
            <person name="Mathew T."/>
            <person name="Pu L."/>
            <person name="Thornton R."/>
            <person name="Saada N."/>
            <person name="Wilczek-Boney K.B."/>
            <person name="Lee S."/>
            <person name="Kovar C."/>
            <person name="Wu Y."/>
            <person name="Scherer S.E."/>
            <person name="Worley K.C."/>
            <person name="Muzny D.M."/>
            <person name="Gibbs R."/>
        </authorList>
    </citation>
    <scope>NUCLEOTIDE SEQUENCE</scope>
    <source>
        <strain evidence="15">Brora</strain>
    </source>
</reference>
<evidence type="ECO:0000256" key="5">
    <source>
        <dbReference type="ARBA" id="ARBA00015043"/>
    </source>
</evidence>
<dbReference type="Pfam" id="PF00583">
    <property type="entry name" value="Acetyltransf_1"/>
    <property type="match status" value="1"/>
</dbReference>
<evidence type="ECO:0000313" key="14">
    <source>
        <dbReference type="EnsemblMetazoa" id="SMAR006256-PA"/>
    </source>
</evidence>
<dbReference type="InterPro" id="IPR000182">
    <property type="entry name" value="GNAT_dom"/>
</dbReference>
<evidence type="ECO:0000256" key="1">
    <source>
        <dbReference type="ARBA" id="ARBA00004123"/>
    </source>
</evidence>
<dbReference type="PANTHER" id="PTHR20531:SF1">
    <property type="entry name" value="N-ALPHA-ACETYLTRANSFERASE 40"/>
    <property type="match status" value="1"/>
</dbReference>
<dbReference type="eggNOG" id="KOG2488">
    <property type="taxonomic scope" value="Eukaryota"/>
</dbReference>
<keyword evidence="9" id="KW-0012">Acyltransferase</keyword>
<dbReference type="EnsemblMetazoa" id="SMAR006256-RA">
    <property type="protein sequence ID" value="SMAR006256-PA"/>
    <property type="gene ID" value="SMAR006256"/>
</dbReference>
<sequence length="410" mass="47030">MFAVFELKNNSCENDCASASLRIPPRCSSWTEVKVIGLLIEGFIRLIVLVKNYPFATAQILVEAANKRPNHLNQLTAFKKYTQCGQNLLISCHRVTELSRNTISWALALTRENMHTLSYEQSEWGWSEKVKLEELTNKKAWYLIVRTPDGQNVAFVHFRFDLDYGIEVLYCYEIQLNESVRRVGLGQYLMLILELIAKQNRMKKVMLTVFKHNVVGRSFFAKKLRYEVDETSPSCRRTSYEILSKKMIYRTEQSRTKQLSHQAAASCLRIRMHYSLDNYRRNPTTPPEPELPASTAASVRDIAPKIKAFITHTTTSAEHSKTQSPKIIDHSTAISEPNLDYNPPNSNSNSTCDVSNEPNLQFAQLESRDNDETCLREPDLDAGADTDKMDSQTLTEEMQNDEKNEKNEKN</sequence>
<evidence type="ECO:0000256" key="10">
    <source>
        <dbReference type="ARBA" id="ARBA00047821"/>
    </source>
</evidence>
<dbReference type="SUPFAM" id="SSF55729">
    <property type="entry name" value="Acyl-CoA N-acyltransferases (Nat)"/>
    <property type="match status" value="1"/>
</dbReference>
<keyword evidence="8" id="KW-0539">Nucleus</keyword>
<keyword evidence="7" id="KW-0808">Transferase</keyword>
<dbReference type="AlphaFoldDB" id="T1IYE8"/>
<dbReference type="GO" id="GO:1990189">
    <property type="term" value="F:protein N-terminal-serine acetyltransferase activity"/>
    <property type="evidence" value="ECO:0007669"/>
    <property type="project" value="UniProtKB-EC"/>
</dbReference>
<dbReference type="EMBL" id="JH431682">
    <property type="status" value="NOT_ANNOTATED_CDS"/>
    <property type="molecule type" value="Genomic_DNA"/>
</dbReference>
<dbReference type="GO" id="GO:0010485">
    <property type="term" value="F:histone H4 acetyltransferase activity"/>
    <property type="evidence" value="ECO:0007669"/>
    <property type="project" value="InterPro"/>
</dbReference>
<protein>
    <recommendedName>
        <fullName evidence="5">N-alpha-acetyltransferase 40</fullName>
        <ecNumber evidence="4">2.3.1.257</ecNumber>
    </recommendedName>
</protein>
<comment type="subcellular location">
    <subcellularLocation>
        <location evidence="2">Cytoplasm</location>
    </subcellularLocation>
    <subcellularLocation>
        <location evidence="1">Nucleus</location>
    </subcellularLocation>
</comment>
<evidence type="ECO:0000256" key="6">
    <source>
        <dbReference type="ARBA" id="ARBA00022490"/>
    </source>
</evidence>
<evidence type="ECO:0000256" key="2">
    <source>
        <dbReference type="ARBA" id="ARBA00004496"/>
    </source>
</evidence>
<evidence type="ECO:0000256" key="3">
    <source>
        <dbReference type="ARBA" id="ARBA00008870"/>
    </source>
</evidence>
<evidence type="ECO:0000256" key="9">
    <source>
        <dbReference type="ARBA" id="ARBA00023315"/>
    </source>
</evidence>
<dbReference type="InterPro" id="IPR016181">
    <property type="entry name" value="Acyl_CoA_acyltransferase"/>
</dbReference>